<dbReference type="EMBL" id="GGEC01066319">
    <property type="protein sequence ID" value="MBX46803.1"/>
    <property type="molecule type" value="Transcribed_RNA"/>
</dbReference>
<proteinExistence type="predicted"/>
<protein>
    <submittedName>
        <fullName evidence="1">Uncharacterized protein</fullName>
    </submittedName>
</protein>
<evidence type="ECO:0000313" key="1">
    <source>
        <dbReference type="EMBL" id="MBX46803.1"/>
    </source>
</evidence>
<organism evidence="1">
    <name type="scientific">Rhizophora mucronata</name>
    <name type="common">Asiatic mangrove</name>
    <dbReference type="NCBI Taxonomy" id="61149"/>
    <lineage>
        <taxon>Eukaryota</taxon>
        <taxon>Viridiplantae</taxon>
        <taxon>Streptophyta</taxon>
        <taxon>Embryophyta</taxon>
        <taxon>Tracheophyta</taxon>
        <taxon>Spermatophyta</taxon>
        <taxon>Magnoliopsida</taxon>
        <taxon>eudicotyledons</taxon>
        <taxon>Gunneridae</taxon>
        <taxon>Pentapetalae</taxon>
        <taxon>rosids</taxon>
        <taxon>fabids</taxon>
        <taxon>Malpighiales</taxon>
        <taxon>Rhizophoraceae</taxon>
        <taxon>Rhizophora</taxon>
    </lineage>
</organism>
<accession>A0A2P2NWH8</accession>
<sequence length="74" mass="8731">MNIHVCFYLIIVHTIMQHTPSWDKSKISPEPFLIFSMWSYYFLLLSNESGTSFFIPFESIFGWNLVNPLKKKGI</sequence>
<dbReference type="AlphaFoldDB" id="A0A2P2NWH8"/>
<name>A0A2P2NWH8_RHIMU</name>
<reference evidence="1" key="1">
    <citation type="submission" date="2018-02" db="EMBL/GenBank/DDBJ databases">
        <title>Rhizophora mucronata_Transcriptome.</title>
        <authorList>
            <person name="Meera S.P."/>
            <person name="Sreeshan A."/>
            <person name="Augustine A."/>
        </authorList>
    </citation>
    <scope>NUCLEOTIDE SEQUENCE</scope>
    <source>
        <tissue evidence="1">Leaf</tissue>
    </source>
</reference>